<organism evidence="2 3">
    <name type="scientific">Niveibacterium microcysteis</name>
    <dbReference type="NCBI Taxonomy" id="2811415"/>
    <lineage>
        <taxon>Bacteria</taxon>
        <taxon>Pseudomonadati</taxon>
        <taxon>Pseudomonadota</taxon>
        <taxon>Betaproteobacteria</taxon>
        <taxon>Rhodocyclales</taxon>
        <taxon>Rhodocyclaceae</taxon>
        <taxon>Niveibacterium</taxon>
    </lineage>
</organism>
<gene>
    <name evidence="2" type="ORF">JY500_00100</name>
</gene>
<dbReference type="Gene3D" id="1.20.120.520">
    <property type="entry name" value="nmb1532 protein domain like"/>
    <property type="match status" value="1"/>
</dbReference>
<sequence>MQHPRHDIYAFIHKGLRAFMAHTLVRVGRLDAHDSADIAVVSEEVRALLDICEHHLENENRHVHPAMEARQPGSCADVAAEHEAHALEIAQLRWLLERVPGNDEAAQGLYRRLSDFVGHNFEHMGKEEREHNAVLWAHYSDDEIRAIEHAIVSGEAPDRLQLAMRWMLPHMTPNERAGMLGGMRRTAPAEVFDGVLNLIRPLLGGRDWRKLTLALGI</sequence>
<reference evidence="2 3" key="1">
    <citation type="submission" date="2021-02" db="EMBL/GenBank/DDBJ databases">
        <title>Niveibacterium changnyeongensis HC41.</title>
        <authorList>
            <person name="Kang M."/>
        </authorList>
    </citation>
    <scope>NUCLEOTIDE SEQUENCE [LARGE SCALE GENOMIC DNA]</scope>
    <source>
        <strain evidence="2 3">HC41</strain>
    </source>
</reference>
<dbReference type="RefSeq" id="WP_206254637.1">
    <property type="nucleotide sequence ID" value="NZ_CP071060.1"/>
</dbReference>
<evidence type="ECO:0000313" key="3">
    <source>
        <dbReference type="Proteomes" id="UP000663570"/>
    </source>
</evidence>
<dbReference type="InterPro" id="IPR045808">
    <property type="entry name" value="Hr_FBXL5"/>
</dbReference>
<evidence type="ECO:0000313" key="2">
    <source>
        <dbReference type="EMBL" id="QSI77089.1"/>
    </source>
</evidence>
<dbReference type="CDD" id="cd12109">
    <property type="entry name" value="Hr_FBXL5"/>
    <property type="match status" value="1"/>
</dbReference>
<dbReference type="EMBL" id="CP071060">
    <property type="protein sequence ID" value="QSI77089.1"/>
    <property type="molecule type" value="Genomic_DNA"/>
</dbReference>
<dbReference type="Pfam" id="PF01814">
    <property type="entry name" value="Hemerythrin"/>
    <property type="match status" value="1"/>
</dbReference>
<dbReference type="InterPro" id="IPR012312">
    <property type="entry name" value="Hemerythrin-like"/>
</dbReference>
<accession>A0ABX7M8U5</accession>
<proteinExistence type="predicted"/>
<protein>
    <submittedName>
        <fullName evidence="2">Hemerythrin domain-containing protein</fullName>
    </submittedName>
</protein>
<evidence type="ECO:0000259" key="1">
    <source>
        <dbReference type="Pfam" id="PF01814"/>
    </source>
</evidence>
<name>A0ABX7M8U5_9RHOO</name>
<feature type="domain" description="Hemerythrin-like" evidence="1">
    <location>
        <begin position="13"/>
        <end position="130"/>
    </location>
</feature>
<keyword evidence="3" id="KW-1185">Reference proteome</keyword>
<dbReference type="Proteomes" id="UP000663570">
    <property type="component" value="Chromosome"/>
</dbReference>